<dbReference type="EMBL" id="BAABHA010000002">
    <property type="protein sequence ID" value="GAA4377223.1"/>
    <property type="molecule type" value="Genomic_DNA"/>
</dbReference>
<keyword evidence="4 7" id="KW-0689">Ribosomal protein</keyword>
<dbReference type="CDD" id="cd00336">
    <property type="entry name" value="Ribosomal_L22"/>
    <property type="match status" value="1"/>
</dbReference>
<evidence type="ECO:0000256" key="9">
    <source>
        <dbReference type="RuleBase" id="RU004006"/>
    </source>
</evidence>
<evidence type="ECO:0000256" key="11">
    <source>
        <dbReference type="SAM" id="MobiDB-lite"/>
    </source>
</evidence>
<evidence type="ECO:0000256" key="4">
    <source>
        <dbReference type="ARBA" id="ARBA00022980"/>
    </source>
</evidence>
<accession>A0ABP8IWH3</accession>
<dbReference type="PANTHER" id="PTHR13501">
    <property type="entry name" value="CHLOROPLAST 50S RIBOSOMAL PROTEIN L22-RELATED"/>
    <property type="match status" value="1"/>
</dbReference>
<proteinExistence type="inferred from homology"/>
<evidence type="ECO:0000256" key="8">
    <source>
        <dbReference type="RuleBase" id="RU004005"/>
    </source>
</evidence>
<evidence type="ECO:0000256" key="3">
    <source>
        <dbReference type="ARBA" id="ARBA00022884"/>
    </source>
</evidence>
<comment type="function">
    <text evidence="7 10">This protein binds specifically to 23S rRNA; its binding is stimulated by other ribosomal proteins, e.g., L4, L17, and L20. It is important during the early stages of 50S assembly. It makes multiple contacts with different domains of the 23S rRNA in the assembled 50S subunit and ribosome.</text>
</comment>
<keyword evidence="13" id="KW-1185">Reference proteome</keyword>
<feature type="compositionally biased region" description="Low complexity" evidence="11">
    <location>
        <begin position="129"/>
        <end position="142"/>
    </location>
</feature>
<comment type="function">
    <text evidence="7">The globular domain of the protein is located near the polypeptide exit tunnel on the outside of the subunit, while an extended beta-hairpin is found that lines the wall of the exit tunnel in the center of the 70S ribosome.</text>
</comment>
<dbReference type="RefSeq" id="WP_425555395.1">
    <property type="nucleotide sequence ID" value="NZ_BAABHA010000002.1"/>
</dbReference>
<evidence type="ECO:0000256" key="1">
    <source>
        <dbReference type="ARBA" id="ARBA00009451"/>
    </source>
</evidence>
<evidence type="ECO:0000256" key="6">
    <source>
        <dbReference type="ARBA" id="ARBA00035207"/>
    </source>
</evidence>
<gene>
    <name evidence="7" type="primary">rplV</name>
    <name evidence="12" type="ORF">GCM10023186_11930</name>
</gene>
<keyword evidence="5 7" id="KW-0687">Ribonucleoprotein</keyword>
<dbReference type="Pfam" id="PF00237">
    <property type="entry name" value="Ribosomal_L22"/>
    <property type="match status" value="1"/>
</dbReference>
<organism evidence="12 13">
    <name type="scientific">Hymenobacter koreensis</name>
    <dbReference type="NCBI Taxonomy" id="1084523"/>
    <lineage>
        <taxon>Bacteria</taxon>
        <taxon>Pseudomonadati</taxon>
        <taxon>Bacteroidota</taxon>
        <taxon>Cytophagia</taxon>
        <taxon>Cytophagales</taxon>
        <taxon>Hymenobacteraceae</taxon>
        <taxon>Hymenobacter</taxon>
    </lineage>
</organism>
<evidence type="ECO:0000256" key="10">
    <source>
        <dbReference type="RuleBase" id="RU004008"/>
    </source>
</evidence>
<feature type="region of interest" description="Disordered" evidence="11">
    <location>
        <begin position="125"/>
        <end position="166"/>
    </location>
</feature>
<dbReference type="Proteomes" id="UP001500454">
    <property type="component" value="Unassembled WGS sequence"/>
</dbReference>
<dbReference type="HAMAP" id="MF_01331_B">
    <property type="entry name" value="Ribosomal_uL22_B"/>
    <property type="match status" value="1"/>
</dbReference>
<dbReference type="InterPro" id="IPR036394">
    <property type="entry name" value="Ribosomal_uL22_sf"/>
</dbReference>
<evidence type="ECO:0000313" key="12">
    <source>
        <dbReference type="EMBL" id="GAA4377223.1"/>
    </source>
</evidence>
<keyword evidence="3 7" id="KW-0694">RNA-binding</keyword>
<dbReference type="PANTHER" id="PTHR13501:SF8">
    <property type="entry name" value="LARGE RIBOSOMAL SUBUNIT PROTEIN UL22M"/>
    <property type="match status" value="1"/>
</dbReference>
<evidence type="ECO:0000256" key="7">
    <source>
        <dbReference type="HAMAP-Rule" id="MF_01331"/>
    </source>
</evidence>
<evidence type="ECO:0000256" key="5">
    <source>
        <dbReference type="ARBA" id="ARBA00023274"/>
    </source>
</evidence>
<evidence type="ECO:0000313" key="13">
    <source>
        <dbReference type="Proteomes" id="UP001500454"/>
    </source>
</evidence>
<evidence type="ECO:0000256" key="2">
    <source>
        <dbReference type="ARBA" id="ARBA00022730"/>
    </source>
</evidence>
<dbReference type="InterPro" id="IPR047867">
    <property type="entry name" value="Ribosomal_uL22_bac/org-type"/>
</dbReference>
<sequence>MEAVAKLRNVPTSPRKMRLVAGLVRGKSVTRALGLLKFEANSGAERIEKLLLSALANWQQKNEDERIEDANLYIKEIFVDEGRQLKRLRPAPQGRGHRIRKRSNHITLIIDSKVEAIGSRQGLKDAAAKQETAPAAVAPAAEEAPKKTTRRSTKKADTQTAADATE</sequence>
<dbReference type="InterPro" id="IPR001063">
    <property type="entry name" value="Ribosomal_uL22"/>
</dbReference>
<dbReference type="SUPFAM" id="SSF54843">
    <property type="entry name" value="Ribosomal protein L22"/>
    <property type="match status" value="1"/>
</dbReference>
<comment type="caution">
    <text evidence="12">The sequence shown here is derived from an EMBL/GenBank/DDBJ whole genome shotgun (WGS) entry which is preliminary data.</text>
</comment>
<dbReference type="InterPro" id="IPR005727">
    <property type="entry name" value="Ribosomal_uL22_bac/chlpt-type"/>
</dbReference>
<comment type="similarity">
    <text evidence="1 7 8">Belongs to the universal ribosomal protein uL22 family.</text>
</comment>
<name>A0ABP8IWH3_9BACT</name>
<reference evidence="13" key="1">
    <citation type="journal article" date="2019" name="Int. J. Syst. Evol. Microbiol.">
        <title>The Global Catalogue of Microorganisms (GCM) 10K type strain sequencing project: providing services to taxonomists for standard genome sequencing and annotation.</title>
        <authorList>
            <consortium name="The Broad Institute Genomics Platform"/>
            <consortium name="The Broad Institute Genome Sequencing Center for Infectious Disease"/>
            <person name="Wu L."/>
            <person name="Ma J."/>
        </authorList>
    </citation>
    <scope>NUCLEOTIDE SEQUENCE [LARGE SCALE GENOMIC DNA]</scope>
    <source>
        <strain evidence="13">JCM 17924</strain>
    </source>
</reference>
<dbReference type="Gene3D" id="3.90.470.10">
    <property type="entry name" value="Ribosomal protein L22/L17"/>
    <property type="match status" value="1"/>
</dbReference>
<keyword evidence="2 7" id="KW-0699">rRNA-binding</keyword>
<dbReference type="NCBIfam" id="TIGR01044">
    <property type="entry name" value="rplV_bact"/>
    <property type="match status" value="1"/>
</dbReference>
<protein>
    <recommendedName>
        <fullName evidence="6 7">Large ribosomal subunit protein uL22</fullName>
    </recommendedName>
</protein>
<comment type="subunit">
    <text evidence="7 9">Part of the 50S ribosomal subunit.</text>
</comment>